<evidence type="ECO:0000313" key="3">
    <source>
        <dbReference type="Proteomes" id="UP000626220"/>
    </source>
</evidence>
<dbReference type="EMBL" id="BNCJ01000001">
    <property type="protein sequence ID" value="GHF33273.1"/>
    <property type="molecule type" value="Genomic_DNA"/>
</dbReference>
<dbReference type="Proteomes" id="UP000626220">
    <property type="component" value="Unassembled WGS sequence"/>
</dbReference>
<name>A0A8J3GTG8_9RHOB</name>
<sequence length="263" mass="28093">MGLTVDDPVAAVAKLTDMERAAKQKLGKPADQLMDRPGKDEPVADWMKKNAALFGIPESPDKYEVKPPENWPKDAKWNTELEGKAREIAHKHGLSGAALQDIVNLEAENIMGLMGKAQADLETATAEMRAQLVKDWGDQYPVKEAQAKAAAQVIAEVAGLDNTALEQIAGTLSPKVGDANVIRMFQAIGEMMGDDRLSAFNGGGGGGSLTTTPAEARAELNKLRAPGGEYFEATKGGPGSKVPEQLQRRIEHLTKLAAQGQKV</sequence>
<accession>A0A8J3GTG8</accession>
<comment type="caution">
    <text evidence="2">The sequence shown here is derived from an EMBL/GenBank/DDBJ whole genome shotgun (WGS) entry which is preliminary data.</text>
</comment>
<keyword evidence="3" id="KW-1185">Reference proteome</keyword>
<dbReference type="AlphaFoldDB" id="A0A8J3GTG8"/>
<reference evidence="2" key="1">
    <citation type="journal article" date="2014" name="Int. J. Syst. Evol. Microbiol.">
        <title>Complete genome sequence of Corynebacterium casei LMG S-19264T (=DSM 44701T), isolated from a smear-ripened cheese.</title>
        <authorList>
            <consortium name="US DOE Joint Genome Institute (JGI-PGF)"/>
            <person name="Walter F."/>
            <person name="Albersmeier A."/>
            <person name="Kalinowski J."/>
            <person name="Ruckert C."/>
        </authorList>
    </citation>
    <scope>NUCLEOTIDE SEQUENCE</scope>
    <source>
        <strain evidence="2">KCTC 42650</strain>
    </source>
</reference>
<gene>
    <name evidence="2" type="ORF">GCM10017056_00860</name>
</gene>
<proteinExistence type="predicted"/>
<organism evidence="2 3">
    <name type="scientific">Seohaeicola zhoushanensis</name>
    <dbReference type="NCBI Taxonomy" id="1569283"/>
    <lineage>
        <taxon>Bacteria</taxon>
        <taxon>Pseudomonadati</taxon>
        <taxon>Pseudomonadota</taxon>
        <taxon>Alphaproteobacteria</taxon>
        <taxon>Rhodobacterales</taxon>
        <taxon>Roseobacteraceae</taxon>
        <taxon>Seohaeicola</taxon>
    </lineage>
</organism>
<protein>
    <submittedName>
        <fullName evidence="2">Uncharacterized protein</fullName>
    </submittedName>
</protein>
<reference evidence="2" key="2">
    <citation type="submission" date="2020-09" db="EMBL/GenBank/DDBJ databases">
        <authorList>
            <person name="Sun Q."/>
            <person name="Kim S."/>
        </authorList>
    </citation>
    <scope>NUCLEOTIDE SEQUENCE</scope>
    <source>
        <strain evidence="2">KCTC 42650</strain>
    </source>
</reference>
<evidence type="ECO:0000256" key="1">
    <source>
        <dbReference type="SAM" id="MobiDB-lite"/>
    </source>
</evidence>
<feature type="region of interest" description="Disordered" evidence="1">
    <location>
        <begin position="23"/>
        <end position="42"/>
    </location>
</feature>
<feature type="compositionally biased region" description="Basic and acidic residues" evidence="1">
    <location>
        <begin position="33"/>
        <end position="42"/>
    </location>
</feature>
<evidence type="ECO:0000313" key="2">
    <source>
        <dbReference type="EMBL" id="GHF33273.1"/>
    </source>
</evidence>